<proteinExistence type="predicted"/>
<dbReference type="EMBL" id="KV878125">
    <property type="protein sequence ID" value="OJI95878.1"/>
    <property type="molecule type" value="Genomic_DNA"/>
</dbReference>
<keyword evidence="4" id="KW-1185">Reference proteome</keyword>
<evidence type="ECO:0000313" key="3">
    <source>
        <dbReference type="EMBL" id="OJI95878.1"/>
    </source>
</evidence>
<dbReference type="InterPro" id="IPR011990">
    <property type="entry name" value="TPR-like_helical_dom_sf"/>
</dbReference>
<dbReference type="OrthoDB" id="9991317at2759"/>
<evidence type="ECO:0000256" key="1">
    <source>
        <dbReference type="SAM" id="MobiDB-lite"/>
    </source>
</evidence>
<dbReference type="RefSeq" id="XP_040661641.1">
    <property type="nucleotide sequence ID" value="XM_040808868.1"/>
</dbReference>
<dbReference type="SUPFAM" id="SSF48452">
    <property type="entry name" value="TPR-like"/>
    <property type="match status" value="2"/>
</dbReference>
<dbReference type="Pfam" id="PF12770">
    <property type="entry name" value="CHAT"/>
    <property type="match status" value="1"/>
</dbReference>
<dbReference type="PANTHER" id="PTHR19959:SF119">
    <property type="entry name" value="FUNGAL LIPASE-LIKE DOMAIN-CONTAINING PROTEIN"/>
    <property type="match status" value="1"/>
</dbReference>
<dbReference type="Gene3D" id="1.25.40.10">
    <property type="entry name" value="Tetratricopeptide repeat domain"/>
    <property type="match status" value="2"/>
</dbReference>
<dbReference type="Proteomes" id="UP000184073">
    <property type="component" value="Unassembled WGS sequence"/>
</dbReference>
<organism evidence="3 4">
    <name type="scientific">Aspergillus versicolor CBS 583.65</name>
    <dbReference type="NCBI Taxonomy" id="1036611"/>
    <lineage>
        <taxon>Eukaryota</taxon>
        <taxon>Fungi</taxon>
        <taxon>Dikarya</taxon>
        <taxon>Ascomycota</taxon>
        <taxon>Pezizomycotina</taxon>
        <taxon>Eurotiomycetes</taxon>
        <taxon>Eurotiomycetidae</taxon>
        <taxon>Eurotiales</taxon>
        <taxon>Aspergillaceae</taxon>
        <taxon>Aspergillus</taxon>
        <taxon>Aspergillus subgen. Nidulantes</taxon>
    </lineage>
</organism>
<evidence type="ECO:0000259" key="2">
    <source>
        <dbReference type="Pfam" id="PF12770"/>
    </source>
</evidence>
<evidence type="ECO:0000313" key="4">
    <source>
        <dbReference type="Proteomes" id="UP000184073"/>
    </source>
</evidence>
<dbReference type="VEuPathDB" id="FungiDB:ASPVEDRAFT_180954"/>
<dbReference type="InterPro" id="IPR024983">
    <property type="entry name" value="CHAT_dom"/>
</dbReference>
<gene>
    <name evidence="3" type="ORF">ASPVEDRAFT_180954</name>
</gene>
<accession>A0A1L9P314</accession>
<dbReference type="PANTHER" id="PTHR19959">
    <property type="entry name" value="KINESIN LIGHT CHAIN"/>
    <property type="match status" value="1"/>
</dbReference>
<sequence>MDHSPTAAHLGREGRALLESYRETGEVEYLDESINVARQALANARLHERAIYLNDLGSRLRERYEACRRIGYISEAIELVEESSQTIGNPSQQAIVLNNLATFLGDRFEWSQDANDLERAVAAAIHGLELAASDTAFQAECKNTLGLIYGYRYTKTRNAEDLEAATRMAQEAVEMTDPEDENLTMFLGNLGICYERWFERLGRPDDINKAVHCAQQTVDLTTAADSTEESSCNPAERSLYLKNLSNALGRRYTVSHNVQDIDDAIYHGIEAANLIPGHARWSEILHNVSLLLEDRFIRLGDIEDLDEAITSEKTAISAISMDDPRLLVHWDQLGVLYGRKFDFTGEMHDLDSSIELAQQTIDASKQNHPDAPLQLCTISRRLKERYILTKRQDDLQHAIELAEKAFNSVPSEHPQAPYCLWFLSHALETRYRVEGSLPDLEQAIQIIQDALSIRSVGPLDRAEMSYSLSVQLSHRYEQLGALVDLEESIQLMRGTMDDMPDDNRFGLVVCLKSLSDQLGYLFERTDDMSTLMEAIDAATQASEIYTDRDISKASILNSLGLHLKARFGVAGLYDDLKAVVDVQREVLRILPEQDPDYSIALYNTASTLADLFRYNKNPEDLSQATNLAWQTLDAAGESHPNRAMYLNLTGMLLQENSDTKDHPLETGPNPVVLFTEALGHENSPPLDRIKAGQSAFHCCVTHGEWSAATSVAADVVKLFPLLVPRWLSRADQQHLLKNISHFTSLAASAVLHVGGSPARALQILEAGRGVIAGLTIDLKAEISALEESQSDLYAEYIGLRRQILLSTTSSLSRATETDHPLSPRKVRPKPRVRSAAGPERTTNLRALEDLESRIRAVPGFESFLSRLSPGEYVSLGTAGPIVAFNVTKYRSDALIINSTGVTSIQLDSLRFQDMKSHVPKVAGKTQLSKGGPSTRRQRNEDLQNILRWLWDTAALPVLTTLGLSTHDYNSGTALPRIWWVASGYMGLFPIHAAGDGNGTALIDYAISSYTPTLEILRFSRVRPGHRRAGQDLNMLLVPAPTKAGQQDLDTESEIRSIMEYSDNIATHTILHRPSREDVIQELPKSHLLHFSCHAEANPTDPSKSALILSPPAGATSAQAHSLLTVTDLATISHDNAQLVYLSACSTAENSSDDLLDEAIHIASAFQLIGFPDVIGTLWEIRDRAAVSVSRLFYEELGRRIPAAGTGGGLSAVIPYALHEALQRYRSSKGVMRGNDVLSWAPFIHMGA</sequence>
<feature type="region of interest" description="Disordered" evidence="1">
    <location>
        <begin position="814"/>
        <end position="838"/>
    </location>
</feature>
<reference evidence="4" key="1">
    <citation type="journal article" date="2017" name="Genome Biol.">
        <title>Comparative genomics reveals high biological diversity and specific adaptations in the industrially and medically important fungal genus Aspergillus.</title>
        <authorList>
            <person name="de Vries R.P."/>
            <person name="Riley R."/>
            <person name="Wiebenga A."/>
            <person name="Aguilar-Osorio G."/>
            <person name="Amillis S."/>
            <person name="Uchima C.A."/>
            <person name="Anderluh G."/>
            <person name="Asadollahi M."/>
            <person name="Askin M."/>
            <person name="Barry K."/>
            <person name="Battaglia E."/>
            <person name="Bayram O."/>
            <person name="Benocci T."/>
            <person name="Braus-Stromeyer S.A."/>
            <person name="Caldana C."/>
            <person name="Canovas D."/>
            <person name="Cerqueira G.C."/>
            <person name="Chen F."/>
            <person name="Chen W."/>
            <person name="Choi C."/>
            <person name="Clum A."/>
            <person name="Dos Santos R.A."/>
            <person name="Damasio A.R."/>
            <person name="Diallinas G."/>
            <person name="Emri T."/>
            <person name="Fekete E."/>
            <person name="Flipphi M."/>
            <person name="Freyberg S."/>
            <person name="Gallo A."/>
            <person name="Gournas C."/>
            <person name="Habgood R."/>
            <person name="Hainaut M."/>
            <person name="Harispe M.L."/>
            <person name="Henrissat B."/>
            <person name="Hilden K.S."/>
            <person name="Hope R."/>
            <person name="Hossain A."/>
            <person name="Karabika E."/>
            <person name="Karaffa L."/>
            <person name="Karanyi Z."/>
            <person name="Krasevec N."/>
            <person name="Kuo A."/>
            <person name="Kusch H."/>
            <person name="LaButti K."/>
            <person name="Lagendijk E.L."/>
            <person name="Lapidus A."/>
            <person name="Levasseur A."/>
            <person name="Lindquist E."/>
            <person name="Lipzen A."/>
            <person name="Logrieco A.F."/>
            <person name="MacCabe A."/>
            <person name="Maekelae M.R."/>
            <person name="Malavazi I."/>
            <person name="Melin P."/>
            <person name="Meyer V."/>
            <person name="Mielnichuk N."/>
            <person name="Miskei M."/>
            <person name="Molnar A.P."/>
            <person name="Mule G."/>
            <person name="Ngan C.Y."/>
            <person name="Orejas M."/>
            <person name="Orosz E."/>
            <person name="Ouedraogo J.P."/>
            <person name="Overkamp K.M."/>
            <person name="Park H.-S."/>
            <person name="Perrone G."/>
            <person name="Piumi F."/>
            <person name="Punt P.J."/>
            <person name="Ram A.F."/>
            <person name="Ramon A."/>
            <person name="Rauscher S."/>
            <person name="Record E."/>
            <person name="Riano-Pachon D.M."/>
            <person name="Robert V."/>
            <person name="Roehrig J."/>
            <person name="Ruller R."/>
            <person name="Salamov A."/>
            <person name="Salih N.S."/>
            <person name="Samson R.A."/>
            <person name="Sandor E."/>
            <person name="Sanguinetti M."/>
            <person name="Schuetze T."/>
            <person name="Sepcic K."/>
            <person name="Shelest E."/>
            <person name="Sherlock G."/>
            <person name="Sophianopoulou V."/>
            <person name="Squina F.M."/>
            <person name="Sun H."/>
            <person name="Susca A."/>
            <person name="Todd R.B."/>
            <person name="Tsang A."/>
            <person name="Unkles S.E."/>
            <person name="van de Wiele N."/>
            <person name="van Rossen-Uffink D."/>
            <person name="Oliveira J.V."/>
            <person name="Vesth T.C."/>
            <person name="Visser J."/>
            <person name="Yu J.-H."/>
            <person name="Zhou M."/>
            <person name="Andersen M.R."/>
            <person name="Archer D.B."/>
            <person name="Baker S.E."/>
            <person name="Benoit I."/>
            <person name="Brakhage A.A."/>
            <person name="Braus G.H."/>
            <person name="Fischer R."/>
            <person name="Frisvad J.C."/>
            <person name="Goldman G.H."/>
            <person name="Houbraken J."/>
            <person name="Oakley B."/>
            <person name="Pocsi I."/>
            <person name="Scazzocchio C."/>
            <person name="Seiboth B."/>
            <person name="vanKuyk P.A."/>
            <person name="Wortman J."/>
            <person name="Dyer P.S."/>
            <person name="Grigoriev I.V."/>
        </authorList>
    </citation>
    <scope>NUCLEOTIDE SEQUENCE [LARGE SCALE GENOMIC DNA]</scope>
    <source>
        <strain evidence="4">CBS 583.65</strain>
    </source>
</reference>
<name>A0A1L9P314_ASPVE</name>
<protein>
    <recommendedName>
        <fullName evidence="2">CHAT domain-containing protein</fullName>
    </recommendedName>
</protein>
<dbReference type="AlphaFoldDB" id="A0A1L9P314"/>
<dbReference type="GeneID" id="63724379"/>
<feature type="domain" description="CHAT" evidence="2">
    <location>
        <begin position="944"/>
        <end position="1247"/>
    </location>
</feature>
<feature type="compositionally biased region" description="Basic residues" evidence="1">
    <location>
        <begin position="822"/>
        <end position="832"/>
    </location>
</feature>
<dbReference type="STRING" id="1036611.A0A1L9P314"/>